<dbReference type="AlphaFoldDB" id="A0AAV1RVU5"/>
<keyword evidence="3" id="KW-1185">Reference proteome</keyword>
<evidence type="ECO:0008006" key="4">
    <source>
        <dbReference type="Google" id="ProtNLM"/>
    </source>
</evidence>
<protein>
    <recommendedName>
        <fullName evidence="4">Erbb2 interacting protein</fullName>
    </recommendedName>
</protein>
<name>A0AAV1RVU5_9ROSI</name>
<evidence type="ECO:0000256" key="1">
    <source>
        <dbReference type="SAM" id="MobiDB-lite"/>
    </source>
</evidence>
<reference evidence="2 3" key="1">
    <citation type="submission" date="2024-01" db="EMBL/GenBank/DDBJ databases">
        <authorList>
            <person name="Waweru B."/>
        </authorList>
    </citation>
    <scope>NUCLEOTIDE SEQUENCE [LARGE SCALE GENOMIC DNA]</scope>
</reference>
<evidence type="ECO:0000313" key="3">
    <source>
        <dbReference type="Proteomes" id="UP001314170"/>
    </source>
</evidence>
<proteinExistence type="predicted"/>
<feature type="region of interest" description="Disordered" evidence="1">
    <location>
        <begin position="1"/>
        <end position="44"/>
    </location>
</feature>
<accession>A0AAV1RVU5</accession>
<sequence>MLTSYEMDMTSRGVCLALPPSERDSPGERGSPVMSLAPDRDPQRHRELLRENLPNSGGSSVLSVTDKDLCSQEASLVLPPTAEKDLQEEILPTIPRALERKLSGQEISLATSHTSEGLYVPEPSQWSETPTLTSQRNEIISRTSQRICLPTSPRSNNVAPSSKRTDDGAIDLTSECLYLPTPGENDNMGPSLHKDGSLTPTSRRTDPAVRPASERLYDIITSHFSDGVAQSFGRNDHMFPISERVYSTTTSQRTDNMMPASQRANAIPPTTETMYMPPIVQKNNGAQRTSERPYMPPSERMYSESTLISIDGFSGQGAPMTLAASQRI</sequence>
<dbReference type="Proteomes" id="UP001314170">
    <property type="component" value="Unassembled WGS sequence"/>
</dbReference>
<dbReference type="EMBL" id="CAWUPB010001158">
    <property type="protein sequence ID" value="CAK7339647.1"/>
    <property type="molecule type" value="Genomic_DNA"/>
</dbReference>
<organism evidence="2 3">
    <name type="scientific">Dovyalis caffra</name>
    <dbReference type="NCBI Taxonomy" id="77055"/>
    <lineage>
        <taxon>Eukaryota</taxon>
        <taxon>Viridiplantae</taxon>
        <taxon>Streptophyta</taxon>
        <taxon>Embryophyta</taxon>
        <taxon>Tracheophyta</taxon>
        <taxon>Spermatophyta</taxon>
        <taxon>Magnoliopsida</taxon>
        <taxon>eudicotyledons</taxon>
        <taxon>Gunneridae</taxon>
        <taxon>Pentapetalae</taxon>
        <taxon>rosids</taxon>
        <taxon>fabids</taxon>
        <taxon>Malpighiales</taxon>
        <taxon>Salicaceae</taxon>
        <taxon>Flacourtieae</taxon>
        <taxon>Dovyalis</taxon>
    </lineage>
</organism>
<comment type="caution">
    <text evidence="2">The sequence shown here is derived from an EMBL/GenBank/DDBJ whole genome shotgun (WGS) entry which is preliminary data.</text>
</comment>
<gene>
    <name evidence="2" type="ORF">DCAF_LOCUS14705</name>
</gene>
<evidence type="ECO:0000313" key="2">
    <source>
        <dbReference type="EMBL" id="CAK7339647.1"/>
    </source>
</evidence>
<feature type="region of interest" description="Disordered" evidence="1">
    <location>
        <begin position="179"/>
        <end position="209"/>
    </location>
</feature>